<feature type="domain" description="Glycosyl hydrolase family 13 catalytic" evidence="2">
    <location>
        <begin position="47"/>
        <end position="467"/>
    </location>
</feature>
<sequence>MNKLLLLFLLVAMLYSCKTVKKTTESTPPQPSVQKDNFLWENANFYFLLTDRFKNGDTSNDNNFERNKGADVLRGFEGGDLRGIIQKIDDNYFTDLGVDAIWMTPIVEQIHGGTDEGSGKTYAYHGYWTKDWTALDPNFGTKEDLRELVQKAHAKGIRIVLDAVVNHTGPVTEIDPAFPSDWVRTGPACTYEDYKSTVECTLVENLPDILTENNENVELPDQLVKKWKEEGRYREEMESLDAFFKKTGYPRAPKYYIMKWLADYITEFGIDGYRVDTVKHTEEDVWADFSKITQMAFEEYNAKLPRSKRSKSDFFLVGEVYGYGIGQREFYNFPDKKVNYFDYGFPALINFDFKQDATQSFEELFSSYSDILNNEMPGKMVMNYLSSHDDGQPFDKLRETPYDAGTLLLLSPGISQIYYGDETARPLEIKGAKGDANLRSNMNWEDIENDLETKSILEHFQKLGKFRQKHPAVGAGVHQMISDDPYWFKRTYNKNDIEDIVVIGLDLPVGVNTVDVSNAFENGQRVRDAYSGIVTHVKNGKVRLELDESIVLLEKY</sequence>
<dbReference type="SUPFAM" id="SSF51445">
    <property type="entry name" value="(Trans)glycosidases"/>
    <property type="match status" value="1"/>
</dbReference>
<dbReference type="SMART" id="SM00642">
    <property type="entry name" value="Aamy"/>
    <property type="match status" value="1"/>
</dbReference>
<keyword evidence="1" id="KW-0732">Signal</keyword>
<dbReference type="PANTHER" id="PTHR10357:SF209">
    <property type="entry name" value="PERIPLASMIC ALPHA-AMYLASE"/>
    <property type="match status" value="1"/>
</dbReference>
<accession>A0A9X4MX55</accession>
<dbReference type="Gene3D" id="3.20.20.80">
    <property type="entry name" value="Glycosidases"/>
    <property type="match status" value="2"/>
</dbReference>
<evidence type="ECO:0000313" key="3">
    <source>
        <dbReference type="EMBL" id="MDG4945157.1"/>
    </source>
</evidence>
<evidence type="ECO:0000256" key="1">
    <source>
        <dbReference type="SAM" id="SignalP"/>
    </source>
</evidence>
<proteinExistence type="predicted"/>
<dbReference type="InterPro" id="IPR006047">
    <property type="entry name" value="GH13_cat_dom"/>
</dbReference>
<reference evidence="3" key="1">
    <citation type="submission" date="2022-07" db="EMBL/GenBank/DDBJ databases">
        <title>Description and genome-wide analysis of Profundicola chukchiensis gen. nov., sp. nov., marine bacteria isolated from bottom sediments of the Chukchi Sea.</title>
        <authorList>
            <person name="Romanenko L."/>
            <person name="Otstavnykh N."/>
            <person name="Kurilenko V."/>
            <person name="Eremeev V."/>
            <person name="Velansky P."/>
            <person name="Mikhailov V."/>
            <person name="Isaeva M."/>
        </authorList>
    </citation>
    <scope>NUCLEOTIDE SEQUENCE</scope>
    <source>
        <strain evidence="3">KMM 9713</strain>
    </source>
</reference>
<keyword evidence="3" id="KW-0378">Hydrolase</keyword>
<feature type="signal peptide" evidence="1">
    <location>
        <begin position="1"/>
        <end position="21"/>
    </location>
</feature>
<dbReference type="PANTHER" id="PTHR10357">
    <property type="entry name" value="ALPHA-AMYLASE FAMILY MEMBER"/>
    <property type="match status" value="1"/>
</dbReference>
<dbReference type="InterPro" id="IPR017853">
    <property type="entry name" value="GH"/>
</dbReference>
<dbReference type="PROSITE" id="PS51257">
    <property type="entry name" value="PROKAR_LIPOPROTEIN"/>
    <property type="match status" value="1"/>
</dbReference>
<gene>
    <name evidence="3" type="ORF">NMK71_01920</name>
</gene>
<dbReference type="EMBL" id="JANCMU010000001">
    <property type="protein sequence ID" value="MDG4945157.1"/>
    <property type="molecule type" value="Genomic_DNA"/>
</dbReference>
<evidence type="ECO:0000259" key="2">
    <source>
        <dbReference type="SMART" id="SM00642"/>
    </source>
</evidence>
<comment type="caution">
    <text evidence="3">The sequence shown here is derived from an EMBL/GenBank/DDBJ whole genome shotgun (WGS) entry which is preliminary data.</text>
</comment>
<feature type="chain" id="PRO_5040932608" evidence="1">
    <location>
        <begin position="22"/>
        <end position="556"/>
    </location>
</feature>
<dbReference type="RefSeq" id="WP_304419863.1">
    <property type="nucleotide sequence ID" value="NZ_JANCMU010000001.1"/>
</dbReference>
<dbReference type="Pfam" id="PF00128">
    <property type="entry name" value="Alpha-amylase"/>
    <property type="match status" value="1"/>
</dbReference>
<evidence type="ECO:0000313" key="4">
    <source>
        <dbReference type="Proteomes" id="UP001152599"/>
    </source>
</evidence>
<dbReference type="GO" id="GO:0016787">
    <property type="term" value="F:hydrolase activity"/>
    <property type="evidence" value="ECO:0007669"/>
    <property type="project" value="UniProtKB-KW"/>
</dbReference>
<dbReference type="Proteomes" id="UP001152599">
    <property type="component" value="Unassembled WGS sequence"/>
</dbReference>
<organism evidence="3 4">
    <name type="scientific">Profundicola chukchiensis</name>
    <dbReference type="NCBI Taxonomy" id="2961959"/>
    <lineage>
        <taxon>Bacteria</taxon>
        <taxon>Pseudomonadati</taxon>
        <taxon>Bacteroidota</taxon>
        <taxon>Flavobacteriia</taxon>
        <taxon>Flavobacteriales</taxon>
        <taxon>Weeksellaceae</taxon>
        <taxon>Profundicola</taxon>
    </lineage>
</organism>
<dbReference type="AlphaFoldDB" id="A0A9X4MX55"/>
<protein>
    <submittedName>
        <fullName evidence="3">Alpha-amylase family glycosyl hydrolase</fullName>
    </submittedName>
</protein>
<keyword evidence="4" id="KW-1185">Reference proteome</keyword>
<name>A0A9X4MX55_9FLAO</name>
<dbReference type="GO" id="GO:0005975">
    <property type="term" value="P:carbohydrate metabolic process"/>
    <property type="evidence" value="ECO:0007669"/>
    <property type="project" value="InterPro"/>
</dbReference>